<reference evidence="2" key="1">
    <citation type="journal article" date="2014" name="Int. J. Syst. Evol. Microbiol.">
        <title>Complete genome sequence of Corynebacterium casei LMG S-19264T (=DSM 44701T), isolated from a smear-ripened cheese.</title>
        <authorList>
            <consortium name="US DOE Joint Genome Institute (JGI-PGF)"/>
            <person name="Walter F."/>
            <person name="Albersmeier A."/>
            <person name="Kalinowski J."/>
            <person name="Ruckert C."/>
        </authorList>
    </citation>
    <scope>NUCLEOTIDE SEQUENCE</scope>
    <source>
        <strain evidence="2">KCTC 23224</strain>
    </source>
</reference>
<keyword evidence="1" id="KW-1133">Transmembrane helix</keyword>
<dbReference type="RefSeq" id="WP_189583744.1">
    <property type="nucleotide sequence ID" value="NZ_BMYF01000018.1"/>
</dbReference>
<comment type="caution">
    <text evidence="2">The sequence shown here is derived from an EMBL/GenBank/DDBJ whole genome shotgun (WGS) entry which is preliminary data.</text>
</comment>
<sequence length="96" mass="10899">MKKLLIIIPFAMVIMLALYLPKVYKSYKNVTNSRLLELGMDKAEVIRIMGLPDSRGISYFNQLDSLYFYQPPFAASSGIEIIFGSDGKVTKIIPYE</sequence>
<evidence type="ECO:0000256" key="1">
    <source>
        <dbReference type="SAM" id="Phobius"/>
    </source>
</evidence>
<keyword evidence="1" id="KW-0812">Transmembrane</keyword>
<evidence type="ECO:0000313" key="2">
    <source>
        <dbReference type="EMBL" id="GHB45075.1"/>
    </source>
</evidence>
<evidence type="ECO:0008006" key="4">
    <source>
        <dbReference type="Google" id="ProtNLM"/>
    </source>
</evidence>
<organism evidence="2 3">
    <name type="scientific">Mongoliitalea lutea</name>
    <dbReference type="NCBI Taxonomy" id="849756"/>
    <lineage>
        <taxon>Bacteria</taxon>
        <taxon>Pseudomonadati</taxon>
        <taxon>Bacteroidota</taxon>
        <taxon>Cytophagia</taxon>
        <taxon>Cytophagales</taxon>
        <taxon>Cyclobacteriaceae</taxon>
        <taxon>Mongoliitalea</taxon>
    </lineage>
</organism>
<keyword evidence="3" id="KW-1185">Reference proteome</keyword>
<feature type="transmembrane region" description="Helical" evidence="1">
    <location>
        <begin position="6"/>
        <end position="24"/>
    </location>
</feature>
<accession>A0A8J3CXM7</accession>
<name>A0A8J3CXM7_9BACT</name>
<dbReference type="Proteomes" id="UP000642809">
    <property type="component" value="Unassembled WGS sequence"/>
</dbReference>
<dbReference type="EMBL" id="BMYF01000018">
    <property type="protein sequence ID" value="GHB45075.1"/>
    <property type="molecule type" value="Genomic_DNA"/>
</dbReference>
<proteinExistence type="predicted"/>
<evidence type="ECO:0000313" key="3">
    <source>
        <dbReference type="Proteomes" id="UP000642809"/>
    </source>
</evidence>
<protein>
    <recommendedName>
        <fullName evidence="4">SmpA / OmlA family protein</fullName>
    </recommendedName>
</protein>
<dbReference type="AlphaFoldDB" id="A0A8J3CXM7"/>
<keyword evidence="1" id="KW-0472">Membrane</keyword>
<reference evidence="2" key="2">
    <citation type="submission" date="2020-09" db="EMBL/GenBank/DDBJ databases">
        <authorList>
            <person name="Sun Q."/>
            <person name="Kim S."/>
        </authorList>
    </citation>
    <scope>NUCLEOTIDE SEQUENCE</scope>
    <source>
        <strain evidence="2">KCTC 23224</strain>
    </source>
</reference>
<gene>
    <name evidence="2" type="ORF">GCM10008106_27530</name>
</gene>